<keyword evidence="3" id="KW-1185">Reference proteome</keyword>
<dbReference type="KEGG" id="loa:LOAG_02207"/>
<dbReference type="CTD" id="9939587"/>
<dbReference type="Proteomes" id="UP000095285">
    <property type="component" value="Unassembled WGS sequence"/>
</dbReference>
<feature type="signal peptide" evidence="1">
    <location>
        <begin position="1"/>
        <end position="24"/>
    </location>
</feature>
<reference evidence="2 3" key="1">
    <citation type="submission" date="2012-04" db="EMBL/GenBank/DDBJ databases">
        <title>The Genome Sequence of Loa loa.</title>
        <authorList>
            <consortium name="The Broad Institute Genome Sequencing Platform"/>
            <consortium name="Broad Institute Genome Sequencing Center for Infectious Disease"/>
            <person name="Nutman T.B."/>
            <person name="Fink D.L."/>
            <person name="Russ C."/>
            <person name="Young S."/>
            <person name="Zeng Q."/>
            <person name="Gargeya S."/>
            <person name="Alvarado L."/>
            <person name="Berlin A."/>
            <person name="Chapman S.B."/>
            <person name="Chen Z."/>
            <person name="Freedman E."/>
            <person name="Gellesch M."/>
            <person name="Goldberg J."/>
            <person name="Griggs A."/>
            <person name="Gujja S."/>
            <person name="Heilman E.R."/>
            <person name="Heiman D."/>
            <person name="Howarth C."/>
            <person name="Mehta T."/>
            <person name="Neiman D."/>
            <person name="Pearson M."/>
            <person name="Roberts A."/>
            <person name="Saif S."/>
            <person name="Shea T."/>
            <person name="Shenoy N."/>
            <person name="Sisk P."/>
            <person name="Stolte C."/>
            <person name="Sykes S."/>
            <person name="White J."/>
            <person name="Yandava C."/>
            <person name="Haas B."/>
            <person name="Henn M.R."/>
            <person name="Nusbaum C."/>
            <person name="Birren B."/>
        </authorList>
    </citation>
    <scope>NUCLEOTIDE SEQUENCE [LARGE SCALE GENOMIC DNA]</scope>
</reference>
<evidence type="ECO:0000313" key="2">
    <source>
        <dbReference type="EMBL" id="EFO26287.2"/>
    </source>
</evidence>
<feature type="chain" id="PRO_5010586975" evidence="1">
    <location>
        <begin position="25"/>
        <end position="71"/>
    </location>
</feature>
<evidence type="ECO:0000313" key="3">
    <source>
        <dbReference type="Proteomes" id="UP000095285"/>
    </source>
</evidence>
<dbReference type="EMBL" id="JH712360">
    <property type="protein sequence ID" value="EFO26287.2"/>
    <property type="molecule type" value="Genomic_DNA"/>
</dbReference>
<accession>A0A1I7VMP5</accession>
<dbReference type="AlphaFoldDB" id="A0A1I7VMP5"/>
<reference evidence="4" key="2">
    <citation type="submission" date="2016-11" db="UniProtKB">
        <authorList>
            <consortium name="WormBaseParasite"/>
        </authorList>
    </citation>
    <scope>IDENTIFICATION</scope>
</reference>
<name>A0A1I7VMP5_LOALO</name>
<organism evidence="3 4">
    <name type="scientific">Loa loa</name>
    <name type="common">Eye worm</name>
    <name type="synonym">Filaria loa</name>
    <dbReference type="NCBI Taxonomy" id="7209"/>
    <lineage>
        <taxon>Eukaryota</taxon>
        <taxon>Metazoa</taxon>
        <taxon>Ecdysozoa</taxon>
        <taxon>Nematoda</taxon>
        <taxon>Chromadorea</taxon>
        <taxon>Rhabditida</taxon>
        <taxon>Spirurina</taxon>
        <taxon>Spiruromorpha</taxon>
        <taxon>Filarioidea</taxon>
        <taxon>Onchocercidae</taxon>
        <taxon>Loa</taxon>
    </lineage>
</organism>
<gene>
    <name evidence="2 4" type="ORF">LOAG_02207</name>
</gene>
<dbReference type="GeneID" id="9939587"/>
<accession>A0A1S0U707</accession>
<keyword evidence="1" id="KW-0732">Signal</keyword>
<evidence type="ECO:0000313" key="4">
    <source>
        <dbReference type="WBParaSite" id="EN70_4252"/>
    </source>
</evidence>
<dbReference type="WBParaSite" id="EN70_4252">
    <property type="protein sequence ID" value="EN70_4252"/>
    <property type="gene ID" value="EN70_4252"/>
</dbReference>
<proteinExistence type="predicted"/>
<evidence type="ECO:0000256" key="1">
    <source>
        <dbReference type="SAM" id="SignalP"/>
    </source>
</evidence>
<dbReference type="RefSeq" id="XP_003137788.2">
    <property type="nucleotide sequence ID" value="XM_003137740.2"/>
</dbReference>
<sequence>MGWAAWRSLFHCYYCRCCAAICRAEQYNDGRWEGTKSKDAILRGSGICLSPKVGFLGGTCPPRSSIELWSS</sequence>
<protein>
    <submittedName>
        <fullName evidence="4">Secreted protein</fullName>
    </submittedName>
</protein>